<keyword evidence="2" id="KW-1185">Reference proteome</keyword>
<reference evidence="1 2" key="1">
    <citation type="submission" date="2017-05" db="EMBL/GenBank/DDBJ databases">
        <authorList>
            <person name="Varghese N."/>
            <person name="Submissions S."/>
        </authorList>
    </citation>
    <scope>NUCLEOTIDE SEQUENCE [LARGE SCALE GENOMIC DNA]</scope>
    <source>
        <strain evidence="1 2">DSM 27040</strain>
    </source>
</reference>
<organism evidence="1 2">
    <name type="scientific">Saccharicrinis carchari</name>
    <dbReference type="NCBI Taxonomy" id="1168039"/>
    <lineage>
        <taxon>Bacteria</taxon>
        <taxon>Pseudomonadati</taxon>
        <taxon>Bacteroidota</taxon>
        <taxon>Bacteroidia</taxon>
        <taxon>Marinilabiliales</taxon>
        <taxon>Marinilabiliaceae</taxon>
        <taxon>Saccharicrinis</taxon>
    </lineage>
</organism>
<evidence type="ECO:0000313" key="1">
    <source>
        <dbReference type="EMBL" id="SMO39561.1"/>
    </source>
</evidence>
<gene>
    <name evidence="1" type="ORF">SAMN06265379_101512</name>
</gene>
<dbReference type="AlphaFoldDB" id="A0A521AXU5"/>
<accession>A0A521AXU5</accession>
<name>A0A521AXU5_SACCC</name>
<evidence type="ECO:0000313" key="2">
    <source>
        <dbReference type="Proteomes" id="UP000319040"/>
    </source>
</evidence>
<sequence>MTYTRFAFRSPSSVLQMRAASTLAVKSGLCASFNFNYHWPKKMRTRLLFVIIGLKYKRKAYLALKRGNKVTNSKQGLKTIRWEKNRYHKYRKPGAESKG</sequence>
<protein>
    <submittedName>
        <fullName evidence="1">Uncharacterized protein</fullName>
    </submittedName>
</protein>
<proteinExistence type="predicted"/>
<dbReference type="Proteomes" id="UP000319040">
    <property type="component" value="Unassembled WGS sequence"/>
</dbReference>
<dbReference type="EMBL" id="FXTB01000001">
    <property type="protein sequence ID" value="SMO39561.1"/>
    <property type="molecule type" value="Genomic_DNA"/>
</dbReference>